<feature type="transmembrane region" description="Helical" evidence="1">
    <location>
        <begin position="129"/>
        <end position="148"/>
    </location>
</feature>
<dbReference type="OrthoDB" id="2121269at2759"/>
<name>A0A1Y2CVD5_9FUNG</name>
<comment type="caution">
    <text evidence="2">The sequence shown here is derived from an EMBL/GenBank/DDBJ whole genome shotgun (WGS) entry which is preliminary data.</text>
</comment>
<dbReference type="Proteomes" id="UP000193642">
    <property type="component" value="Unassembled WGS sequence"/>
</dbReference>
<proteinExistence type="predicted"/>
<organism evidence="2 3">
    <name type="scientific">Rhizoclosmatium globosum</name>
    <dbReference type="NCBI Taxonomy" id="329046"/>
    <lineage>
        <taxon>Eukaryota</taxon>
        <taxon>Fungi</taxon>
        <taxon>Fungi incertae sedis</taxon>
        <taxon>Chytridiomycota</taxon>
        <taxon>Chytridiomycota incertae sedis</taxon>
        <taxon>Chytridiomycetes</taxon>
        <taxon>Chytridiales</taxon>
        <taxon>Chytriomycetaceae</taxon>
        <taxon>Rhizoclosmatium</taxon>
    </lineage>
</organism>
<accession>A0A1Y2CVD5</accession>
<gene>
    <name evidence="2" type="ORF">BCR33DRAFT_712931</name>
</gene>
<keyword evidence="3" id="KW-1185">Reference proteome</keyword>
<dbReference type="EMBL" id="MCGO01000006">
    <property type="protein sequence ID" value="ORY50982.1"/>
    <property type="molecule type" value="Genomic_DNA"/>
</dbReference>
<feature type="transmembrane region" description="Helical" evidence="1">
    <location>
        <begin position="90"/>
        <end position="117"/>
    </location>
</feature>
<evidence type="ECO:0000256" key="1">
    <source>
        <dbReference type="SAM" id="Phobius"/>
    </source>
</evidence>
<keyword evidence="1" id="KW-1133">Transmembrane helix</keyword>
<protein>
    <recommendedName>
        <fullName evidence="4">TLC domain-containing protein</fullName>
    </recommendedName>
</protein>
<keyword evidence="1" id="KW-0472">Membrane</keyword>
<sequence>MFPNVWHFPNWILFLHCVWLRRWLPSQWQASRDFEAKQIEAKEEDGRPWNPPWTVWQFWGMLVTHAAFYLVEVDVTDIISKYPPMASHHLLGVILMWVYSTNVNCLSVLSLFPFVLHSAYFSLGATKDYILASYNIAILLCGLFGMIISKDDSHNPLEENESNGAVIAPPISLLLPVMALAVGSNNYYTFCQYYYEGDACPSRDQKLKTIGGCFFCSDKKYVAGCTETRYLFEWARYPMLWGGGRVSALTACLARMKRKRRVIELYYSIPFRMDTRNITKFPHTCQDGVRSPRREPPFWRHFLVCRPVTCNSAGQVESL</sequence>
<keyword evidence="1" id="KW-0812">Transmembrane</keyword>
<reference evidence="2 3" key="1">
    <citation type="submission" date="2016-07" db="EMBL/GenBank/DDBJ databases">
        <title>Pervasive Adenine N6-methylation of Active Genes in Fungi.</title>
        <authorList>
            <consortium name="DOE Joint Genome Institute"/>
            <person name="Mondo S.J."/>
            <person name="Dannebaum R.O."/>
            <person name="Kuo R.C."/>
            <person name="Labutti K."/>
            <person name="Haridas S."/>
            <person name="Kuo A."/>
            <person name="Salamov A."/>
            <person name="Ahrendt S.R."/>
            <person name="Lipzen A."/>
            <person name="Sullivan W."/>
            <person name="Andreopoulos W.B."/>
            <person name="Clum A."/>
            <person name="Lindquist E."/>
            <person name="Daum C."/>
            <person name="Ramamoorthy G.K."/>
            <person name="Gryganskyi A."/>
            <person name="Culley D."/>
            <person name="Magnuson J.K."/>
            <person name="James T.Y."/>
            <person name="O'Malley M.A."/>
            <person name="Stajich J.E."/>
            <person name="Spatafora J.W."/>
            <person name="Visel A."/>
            <person name="Grigoriev I.V."/>
        </authorList>
    </citation>
    <scope>NUCLEOTIDE SEQUENCE [LARGE SCALE GENOMIC DNA]</scope>
    <source>
        <strain evidence="2 3">JEL800</strain>
    </source>
</reference>
<evidence type="ECO:0000313" key="3">
    <source>
        <dbReference type="Proteomes" id="UP000193642"/>
    </source>
</evidence>
<evidence type="ECO:0000313" key="2">
    <source>
        <dbReference type="EMBL" id="ORY50982.1"/>
    </source>
</evidence>
<evidence type="ECO:0008006" key="4">
    <source>
        <dbReference type="Google" id="ProtNLM"/>
    </source>
</evidence>
<dbReference type="AlphaFoldDB" id="A0A1Y2CVD5"/>